<dbReference type="PIRSF" id="PIRSF007580">
    <property type="entry name" value="UCP07580"/>
    <property type="match status" value="1"/>
</dbReference>
<reference evidence="1 2" key="1">
    <citation type="submission" date="2024-05" db="EMBL/GenBank/DDBJ databases">
        <authorList>
            <person name="Liu Q."/>
            <person name="Xin Y.-H."/>
        </authorList>
    </citation>
    <scope>NUCLEOTIDE SEQUENCE [LARGE SCALE GENOMIC DNA]</scope>
    <source>
        <strain evidence="1 2">CGMCC 1.15349</strain>
    </source>
</reference>
<keyword evidence="2" id="KW-1185">Reference proteome</keyword>
<evidence type="ECO:0000313" key="1">
    <source>
        <dbReference type="EMBL" id="MEN2785661.1"/>
    </source>
</evidence>
<dbReference type="Proteomes" id="UP001404104">
    <property type="component" value="Unassembled WGS sequence"/>
</dbReference>
<comment type="caution">
    <text evidence="1">The sequence shown here is derived from an EMBL/GenBank/DDBJ whole genome shotgun (WGS) entry which is preliminary data.</text>
</comment>
<dbReference type="GO" id="GO:0016787">
    <property type="term" value="F:hydrolase activity"/>
    <property type="evidence" value="ECO:0007669"/>
    <property type="project" value="UniProtKB-KW"/>
</dbReference>
<name>A0ABU9XPA2_9SPHN</name>
<keyword evidence="1" id="KW-0378">Hydrolase</keyword>
<dbReference type="PANTHER" id="PTHR39456:SF1">
    <property type="entry name" value="METAL-DEPENDENT HYDROLASE"/>
    <property type="match status" value="1"/>
</dbReference>
<sequence>MPKATTPADLTITPRDLRFGRGTQMRRWWLNDDPYATAFYNALSVTFPKGEGYFVDSVRAFREGTPPQLRAEIQAFIKQEVIHTREHVAFNRHVTDQGYDTTLLERDVDKALALTKGRPPIASLAATMALEHFTAMLAHQLIADPQHLAGGDAQAAALWRWHAAEEIEHKGVAYDTWLHATKDWSRWQRWKVKSIVMIATTIKFFQGRRRGMLDLLRQDGITGARAWAGLARYAFGNPGMARKILGAWIAFFLPGFHPWNHDDRALIALAESDYAAAVLPEAQRQSAVAA</sequence>
<organism evidence="1 2">
    <name type="scientific">Sphingomonas qilianensis</name>
    <dbReference type="NCBI Taxonomy" id="1736690"/>
    <lineage>
        <taxon>Bacteria</taxon>
        <taxon>Pseudomonadati</taxon>
        <taxon>Pseudomonadota</taxon>
        <taxon>Alphaproteobacteria</taxon>
        <taxon>Sphingomonadales</taxon>
        <taxon>Sphingomonadaceae</taxon>
        <taxon>Sphingomonas</taxon>
    </lineage>
</organism>
<dbReference type="RefSeq" id="WP_345863233.1">
    <property type="nucleotide sequence ID" value="NZ_JBDIMF010000001.1"/>
</dbReference>
<dbReference type="Pfam" id="PF10118">
    <property type="entry name" value="Metal_hydrol"/>
    <property type="match status" value="1"/>
</dbReference>
<dbReference type="EC" id="3.-.-.-" evidence="1"/>
<gene>
    <name evidence="1" type="ORF">ABC969_04415</name>
</gene>
<evidence type="ECO:0000313" key="2">
    <source>
        <dbReference type="Proteomes" id="UP001404104"/>
    </source>
</evidence>
<accession>A0ABU9XPA2</accession>
<dbReference type="InterPro" id="IPR016516">
    <property type="entry name" value="UCP07580"/>
</dbReference>
<protein>
    <submittedName>
        <fullName evidence="1">Metal-dependent hydrolase</fullName>
        <ecNumber evidence="1">3.-.-.-</ecNumber>
    </submittedName>
</protein>
<dbReference type="PANTHER" id="PTHR39456">
    <property type="entry name" value="METAL-DEPENDENT HYDROLASE"/>
    <property type="match status" value="1"/>
</dbReference>
<dbReference type="EMBL" id="JBDIMF010000001">
    <property type="protein sequence ID" value="MEN2785661.1"/>
    <property type="molecule type" value="Genomic_DNA"/>
</dbReference>
<proteinExistence type="predicted"/>